<evidence type="ECO:0000313" key="1">
    <source>
        <dbReference type="EMBL" id="GBP08494.1"/>
    </source>
</evidence>
<accession>A0A4C1T2X7</accession>
<proteinExistence type="predicted"/>
<comment type="caution">
    <text evidence="1">The sequence shown here is derived from an EMBL/GenBank/DDBJ whole genome shotgun (WGS) entry which is preliminary data.</text>
</comment>
<keyword evidence="2" id="KW-1185">Reference proteome</keyword>
<evidence type="ECO:0000313" key="2">
    <source>
        <dbReference type="Proteomes" id="UP000299102"/>
    </source>
</evidence>
<dbReference type="Proteomes" id="UP000299102">
    <property type="component" value="Unassembled WGS sequence"/>
</dbReference>
<reference evidence="1 2" key="1">
    <citation type="journal article" date="2019" name="Commun. Biol.">
        <title>The bagworm genome reveals a unique fibroin gene that provides high tensile strength.</title>
        <authorList>
            <person name="Kono N."/>
            <person name="Nakamura H."/>
            <person name="Ohtoshi R."/>
            <person name="Tomita M."/>
            <person name="Numata K."/>
            <person name="Arakawa K."/>
        </authorList>
    </citation>
    <scope>NUCLEOTIDE SEQUENCE [LARGE SCALE GENOMIC DNA]</scope>
</reference>
<gene>
    <name evidence="1" type="ORF">EVAR_69637_1</name>
</gene>
<dbReference type="EMBL" id="BGZK01004354">
    <property type="protein sequence ID" value="GBP08494.1"/>
    <property type="molecule type" value="Genomic_DNA"/>
</dbReference>
<name>A0A4C1T2X7_EUMVA</name>
<organism evidence="1 2">
    <name type="scientific">Eumeta variegata</name>
    <name type="common">Bagworm moth</name>
    <name type="synonym">Eumeta japonica</name>
    <dbReference type="NCBI Taxonomy" id="151549"/>
    <lineage>
        <taxon>Eukaryota</taxon>
        <taxon>Metazoa</taxon>
        <taxon>Ecdysozoa</taxon>
        <taxon>Arthropoda</taxon>
        <taxon>Hexapoda</taxon>
        <taxon>Insecta</taxon>
        <taxon>Pterygota</taxon>
        <taxon>Neoptera</taxon>
        <taxon>Endopterygota</taxon>
        <taxon>Lepidoptera</taxon>
        <taxon>Glossata</taxon>
        <taxon>Ditrysia</taxon>
        <taxon>Tineoidea</taxon>
        <taxon>Psychidae</taxon>
        <taxon>Oiketicinae</taxon>
        <taxon>Eumeta</taxon>
    </lineage>
</organism>
<dbReference type="AlphaFoldDB" id="A0A4C1T2X7"/>
<sequence length="131" mass="14628">MQTSGLEVASIHLPVTLQIGNSTQAHLQLSKHISTHDQYKGQEYKITPLPSCCSLNHGWQRFFRRNHTGATKPHGSNLTLGWSSKKNPTKRHVDFLSTEGWVAKPTEALISLYTPKAERQGVATHQDQTCP</sequence>
<protein>
    <submittedName>
        <fullName evidence="1">Uncharacterized protein</fullName>
    </submittedName>
</protein>